<organism evidence="10 11">
    <name type="scientific">Sorangium cellulosum</name>
    <name type="common">Polyangium cellulosum</name>
    <dbReference type="NCBI Taxonomy" id="56"/>
    <lineage>
        <taxon>Bacteria</taxon>
        <taxon>Pseudomonadati</taxon>
        <taxon>Myxococcota</taxon>
        <taxon>Polyangia</taxon>
        <taxon>Polyangiales</taxon>
        <taxon>Polyangiaceae</taxon>
        <taxon>Sorangium</taxon>
    </lineage>
</organism>
<feature type="domain" description="Thioredoxin" evidence="9">
    <location>
        <begin position="225"/>
        <end position="369"/>
    </location>
</feature>
<dbReference type="Gene3D" id="3.40.30.10">
    <property type="entry name" value="Glutaredoxin"/>
    <property type="match status" value="1"/>
</dbReference>
<feature type="transmembrane region" description="Helical" evidence="8">
    <location>
        <begin position="86"/>
        <end position="107"/>
    </location>
</feature>
<accession>A0A4V0NDN1</accession>
<dbReference type="EMBL" id="CP012670">
    <property type="protein sequence ID" value="AUX23252.1"/>
    <property type="molecule type" value="Genomic_DNA"/>
</dbReference>
<sequence>MTIGSLLTLFGAGLLTFASPCVLPLLPVYLATLGGAGVNGGPDGAATRRVRAAGLGFALGLTLVLVALGAFASAIAGGLGAHRRALVVAAGVLMALFGAKLLGVLRLPWLDREARPLLTRLPRADGFWGGLLFGVGFAAGWTPCVGPVLGAALTYAASAGADPLRGAIQLGAYAAGLAAPLVAAAFAAPTAIALARRVAPATPTLQRVTGALLVALGIAFASGRLDAFTPGPDAVAAEGAPCEGGPEGACGCDGGPAGACGVGEGALAQGDVELPVGQPRLVEFESADCAVCKRMAPLVRELEARCAKEAGTLLRIRVDEPRGRALAARYGVHFVPTFLGIDAAGQEVERAVGELPRERLASLFGDVRGEACPPTL</sequence>
<dbReference type="InterPro" id="IPR036249">
    <property type="entry name" value="Thioredoxin-like_sf"/>
</dbReference>
<dbReference type="Pfam" id="PF00085">
    <property type="entry name" value="Thioredoxin"/>
    <property type="match status" value="1"/>
</dbReference>
<evidence type="ECO:0000256" key="5">
    <source>
        <dbReference type="ARBA" id="ARBA00022748"/>
    </source>
</evidence>
<dbReference type="PANTHER" id="PTHR31272">
    <property type="entry name" value="CYTOCHROME C-TYPE BIOGENESIS PROTEIN HI_1454-RELATED"/>
    <property type="match status" value="1"/>
</dbReference>
<comment type="subcellular location">
    <subcellularLocation>
        <location evidence="1">Cell membrane</location>
        <topology evidence="1">Multi-pass membrane protein</topology>
    </subcellularLocation>
</comment>
<evidence type="ECO:0000256" key="8">
    <source>
        <dbReference type="SAM" id="Phobius"/>
    </source>
</evidence>
<evidence type="ECO:0000256" key="7">
    <source>
        <dbReference type="ARBA" id="ARBA00023136"/>
    </source>
</evidence>
<dbReference type="InterPro" id="IPR013766">
    <property type="entry name" value="Thioredoxin_domain"/>
</dbReference>
<dbReference type="Proteomes" id="UP000295781">
    <property type="component" value="Chromosome"/>
</dbReference>
<keyword evidence="4 8" id="KW-0812">Transmembrane</keyword>
<evidence type="ECO:0000313" key="10">
    <source>
        <dbReference type="EMBL" id="AUX23252.1"/>
    </source>
</evidence>
<dbReference type="PANTHER" id="PTHR31272:SF4">
    <property type="entry name" value="CYTOCHROME C-TYPE BIOGENESIS PROTEIN HI_1454-RELATED"/>
    <property type="match status" value="1"/>
</dbReference>
<dbReference type="InterPro" id="IPR051790">
    <property type="entry name" value="Cytochrome_c-biogenesis_DsbD"/>
</dbReference>
<feature type="transmembrane region" description="Helical" evidence="8">
    <location>
        <begin position="57"/>
        <end position="79"/>
    </location>
</feature>
<evidence type="ECO:0000256" key="2">
    <source>
        <dbReference type="ARBA" id="ARBA00006143"/>
    </source>
</evidence>
<feature type="transmembrane region" description="Helical" evidence="8">
    <location>
        <begin position="170"/>
        <end position="192"/>
    </location>
</feature>
<name>A0A4V0NDN1_SORCE</name>
<evidence type="ECO:0000259" key="9">
    <source>
        <dbReference type="PROSITE" id="PS51352"/>
    </source>
</evidence>
<proteinExistence type="inferred from homology"/>
<dbReference type="GO" id="GO:0017004">
    <property type="term" value="P:cytochrome complex assembly"/>
    <property type="evidence" value="ECO:0007669"/>
    <property type="project" value="UniProtKB-KW"/>
</dbReference>
<feature type="transmembrane region" description="Helical" evidence="8">
    <location>
        <begin position="127"/>
        <end position="158"/>
    </location>
</feature>
<gene>
    <name evidence="10" type="primary">trxA</name>
    <name evidence="10" type="ORF">SOCEGT47_037750</name>
</gene>
<dbReference type="RefSeq" id="WP_129348290.1">
    <property type="nucleotide sequence ID" value="NZ_CP012670.1"/>
</dbReference>
<keyword evidence="6 8" id="KW-1133">Transmembrane helix</keyword>
<keyword evidence="5" id="KW-0201">Cytochrome c-type biogenesis</keyword>
<evidence type="ECO:0000256" key="3">
    <source>
        <dbReference type="ARBA" id="ARBA00022475"/>
    </source>
</evidence>
<keyword evidence="3" id="KW-1003">Cell membrane</keyword>
<protein>
    <submittedName>
        <fullName evidence="10">Thioredoxin</fullName>
    </submittedName>
</protein>
<evidence type="ECO:0000256" key="6">
    <source>
        <dbReference type="ARBA" id="ARBA00022989"/>
    </source>
</evidence>
<dbReference type="OrthoDB" id="9803065at2"/>
<reference evidence="10 11" key="1">
    <citation type="submission" date="2015-09" db="EMBL/GenBank/DDBJ databases">
        <title>Sorangium comparison.</title>
        <authorList>
            <person name="Zaburannyi N."/>
            <person name="Bunk B."/>
            <person name="Overmann J."/>
            <person name="Mueller R."/>
        </authorList>
    </citation>
    <scope>NUCLEOTIDE SEQUENCE [LARGE SCALE GENOMIC DNA]</scope>
    <source>
        <strain evidence="10 11">So ceGT47</strain>
    </source>
</reference>
<evidence type="ECO:0000256" key="4">
    <source>
        <dbReference type="ARBA" id="ARBA00022692"/>
    </source>
</evidence>
<evidence type="ECO:0000313" key="11">
    <source>
        <dbReference type="Proteomes" id="UP000295781"/>
    </source>
</evidence>
<dbReference type="Pfam" id="PF02683">
    <property type="entry name" value="DsbD_TM"/>
    <property type="match status" value="1"/>
</dbReference>
<keyword evidence="7 8" id="KW-0472">Membrane</keyword>
<evidence type="ECO:0000256" key="1">
    <source>
        <dbReference type="ARBA" id="ARBA00004651"/>
    </source>
</evidence>
<feature type="transmembrane region" description="Helical" evidence="8">
    <location>
        <begin position="204"/>
        <end position="221"/>
    </location>
</feature>
<dbReference type="SUPFAM" id="SSF52833">
    <property type="entry name" value="Thioredoxin-like"/>
    <property type="match status" value="1"/>
</dbReference>
<comment type="similarity">
    <text evidence="2">Belongs to the DsbD family.</text>
</comment>
<dbReference type="GO" id="GO:0005886">
    <property type="term" value="C:plasma membrane"/>
    <property type="evidence" value="ECO:0007669"/>
    <property type="project" value="UniProtKB-SubCell"/>
</dbReference>
<dbReference type="PROSITE" id="PS51352">
    <property type="entry name" value="THIOREDOXIN_2"/>
    <property type="match status" value="1"/>
</dbReference>
<dbReference type="CDD" id="cd02947">
    <property type="entry name" value="TRX_family"/>
    <property type="match status" value="1"/>
</dbReference>
<dbReference type="AlphaFoldDB" id="A0A4V0NDN1"/>
<dbReference type="InterPro" id="IPR003834">
    <property type="entry name" value="Cyt_c_assmbl_TM_dom"/>
</dbReference>